<dbReference type="Proteomes" id="UP000503278">
    <property type="component" value="Chromosome"/>
</dbReference>
<keyword evidence="2" id="KW-1185">Reference proteome</keyword>
<evidence type="ECO:0000313" key="1">
    <source>
        <dbReference type="EMBL" id="QJD96538.1"/>
    </source>
</evidence>
<evidence type="ECO:0000313" key="2">
    <source>
        <dbReference type="Proteomes" id="UP000503278"/>
    </source>
</evidence>
<name>A0A7L5E1X3_9SPHI</name>
<evidence type="ECO:0008006" key="3">
    <source>
        <dbReference type="Google" id="ProtNLM"/>
    </source>
</evidence>
<dbReference type="KEGG" id="mrob:HH214_11955"/>
<protein>
    <recommendedName>
        <fullName evidence="3">Type VI secretion system baseplate subunit TssK</fullName>
    </recommendedName>
</protein>
<proteinExistence type="predicted"/>
<dbReference type="EMBL" id="CP051682">
    <property type="protein sequence ID" value="QJD96538.1"/>
    <property type="molecule type" value="Genomic_DNA"/>
</dbReference>
<gene>
    <name evidence="1" type="ORF">HH214_11955</name>
</gene>
<dbReference type="AlphaFoldDB" id="A0A7L5E1X3"/>
<organism evidence="1 2">
    <name type="scientific">Mucilaginibacter robiniae</name>
    <dbReference type="NCBI Taxonomy" id="2728022"/>
    <lineage>
        <taxon>Bacteria</taxon>
        <taxon>Pseudomonadati</taxon>
        <taxon>Bacteroidota</taxon>
        <taxon>Sphingobacteriia</taxon>
        <taxon>Sphingobacteriales</taxon>
        <taxon>Sphingobacteriaceae</taxon>
        <taxon>Mucilaginibacter</taxon>
    </lineage>
</organism>
<sequence>MYLPLKYKSVNWVDGMKISSGHFVQTDNFIQDIVRDSNSLALNNNNFGLLAPFNGETSSLDIQISERASNHIQVKIRQCNAVTSEGYRIHITPQVLGEELTFTHYFTQDTINDSVETYYIVLTVNPHERVPGGKPDPEETPLRYPEVNSFYSINILLASQISAKNNHYLEIGKFTRNSSGVQLISNYIPPCSTLLSHVDLIRYYETFSNQLNDFQLLSFRIIDKITSKDTISPIGKNVKMLCDKMLDYIARIYFSYRNVAYQQPPIILVGYFSEMAHIFFSSIKSIAGNEREELLKYFYEWKDVTPGNFEELLARLIEVVYNHHDIRSSMNVVDEFLRVIIALWNKLSTLEYIGQRKENIVVAEQQLVQTVQAKRNWTLLD</sequence>
<reference evidence="1 2" key="1">
    <citation type="submission" date="2020-04" db="EMBL/GenBank/DDBJ databases">
        <title>Genome sequencing of novel species.</title>
        <authorList>
            <person name="Heo J."/>
            <person name="Kim S.-J."/>
            <person name="Kim J.-S."/>
            <person name="Hong S.-B."/>
            <person name="Kwon S.-W."/>
        </authorList>
    </citation>
    <scope>NUCLEOTIDE SEQUENCE [LARGE SCALE GENOMIC DNA]</scope>
    <source>
        <strain evidence="1 2">F39-2</strain>
    </source>
</reference>
<accession>A0A7L5E1X3</accession>